<accession>A0A6M0IP93</accession>
<comment type="pathway">
    <text evidence="1">Amino-acid biosynthesis; L-isoleucine biosynthesis; L-isoleucine from 2-oxobutanoate: step 4/4.</text>
</comment>
<keyword evidence="9" id="KW-0808">Transferase</keyword>
<dbReference type="Pfam" id="PF01063">
    <property type="entry name" value="Aminotran_4"/>
    <property type="match status" value="1"/>
</dbReference>
<evidence type="ECO:0000256" key="5">
    <source>
        <dbReference type="ARBA" id="ARBA00013053"/>
    </source>
</evidence>
<comment type="catalytic activity">
    <reaction evidence="7">
        <text>L-isoleucine + 2-oxoglutarate = (S)-3-methyl-2-oxopentanoate + L-glutamate</text>
        <dbReference type="Rhea" id="RHEA:24801"/>
        <dbReference type="ChEBI" id="CHEBI:16810"/>
        <dbReference type="ChEBI" id="CHEBI:29985"/>
        <dbReference type="ChEBI" id="CHEBI:35146"/>
        <dbReference type="ChEBI" id="CHEBI:58045"/>
        <dbReference type="EC" id="2.6.1.42"/>
    </reaction>
</comment>
<dbReference type="SUPFAM" id="SSF56752">
    <property type="entry name" value="D-aminoacid aminotransferase-like PLP-dependent enzymes"/>
    <property type="match status" value="1"/>
</dbReference>
<keyword evidence="10" id="KW-1185">Reference proteome</keyword>
<organism evidence="9 10">
    <name type="scientific">Spirosoma agri</name>
    <dbReference type="NCBI Taxonomy" id="1987381"/>
    <lineage>
        <taxon>Bacteria</taxon>
        <taxon>Pseudomonadati</taxon>
        <taxon>Bacteroidota</taxon>
        <taxon>Cytophagia</taxon>
        <taxon>Cytophagales</taxon>
        <taxon>Cytophagaceae</taxon>
        <taxon>Spirosoma</taxon>
    </lineage>
</organism>
<dbReference type="InterPro" id="IPR043132">
    <property type="entry name" value="BCAT-like_C"/>
</dbReference>
<comment type="catalytic activity">
    <reaction evidence="8">
        <text>L-leucine + 2-oxoglutarate = 4-methyl-2-oxopentanoate + L-glutamate</text>
        <dbReference type="Rhea" id="RHEA:18321"/>
        <dbReference type="ChEBI" id="CHEBI:16810"/>
        <dbReference type="ChEBI" id="CHEBI:17865"/>
        <dbReference type="ChEBI" id="CHEBI:29985"/>
        <dbReference type="ChEBI" id="CHEBI:57427"/>
        <dbReference type="EC" id="2.6.1.42"/>
    </reaction>
</comment>
<evidence type="ECO:0000256" key="1">
    <source>
        <dbReference type="ARBA" id="ARBA00004824"/>
    </source>
</evidence>
<comment type="caution">
    <text evidence="9">The sequence shown here is derived from an EMBL/GenBank/DDBJ whole genome shotgun (WGS) entry which is preliminary data.</text>
</comment>
<comment type="pathway">
    <text evidence="3">Amino-acid biosynthesis; L-leucine biosynthesis; L-leucine from 3-methyl-2-oxobutanoate: step 4/4.</text>
</comment>
<name>A0A6M0IP93_9BACT</name>
<dbReference type="PANTHER" id="PTHR42743:SF11">
    <property type="entry name" value="AMINODEOXYCHORISMATE LYASE"/>
    <property type="match status" value="1"/>
</dbReference>
<evidence type="ECO:0000256" key="6">
    <source>
        <dbReference type="ARBA" id="ARBA00048212"/>
    </source>
</evidence>
<dbReference type="InterPro" id="IPR036038">
    <property type="entry name" value="Aminotransferase-like"/>
</dbReference>
<dbReference type="Gene3D" id="3.20.10.10">
    <property type="entry name" value="D-amino Acid Aminotransferase, subunit A, domain 2"/>
    <property type="match status" value="1"/>
</dbReference>
<dbReference type="GO" id="GO:0046394">
    <property type="term" value="P:carboxylic acid biosynthetic process"/>
    <property type="evidence" value="ECO:0007669"/>
    <property type="project" value="UniProtKB-ARBA"/>
</dbReference>
<dbReference type="EMBL" id="JAAGNZ010000002">
    <property type="protein sequence ID" value="NEU69375.1"/>
    <property type="molecule type" value="Genomic_DNA"/>
</dbReference>
<comment type="catalytic activity">
    <reaction evidence="6">
        <text>L-valine + 2-oxoglutarate = 3-methyl-2-oxobutanoate + L-glutamate</text>
        <dbReference type="Rhea" id="RHEA:24813"/>
        <dbReference type="ChEBI" id="CHEBI:11851"/>
        <dbReference type="ChEBI" id="CHEBI:16810"/>
        <dbReference type="ChEBI" id="CHEBI:29985"/>
        <dbReference type="ChEBI" id="CHEBI:57762"/>
        <dbReference type="EC" id="2.6.1.42"/>
    </reaction>
</comment>
<dbReference type="CDD" id="cd00449">
    <property type="entry name" value="PLPDE_IV"/>
    <property type="match status" value="1"/>
</dbReference>
<dbReference type="Proteomes" id="UP000477386">
    <property type="component" value="Unassembled WGS sequence"/>
</dbReference>
<dbReference type="InterPro" id="IPR001544">
    <property type="entry name" value="Aminotrans_IV"/>
</dbReference>
<keyword evidence="9" id="KW-0032">Aminotransferase</keyword>
<dbReference type="InterPro" id="IPR043131">
    <property type="entry name" value="BCAT-like_N"/>
</dbReference>
<evidence type="ECO:0000256" key="2">
    <source>
        <dbReference type="ARBA" id="ARBA00004931"/>
    </source>
</evidence>
<evidence type="ECO:0000256" key="7">
    <source>
        <dbReference type="ARBA" id="ARBA00048798"/>
    </source>
</evidence>
<evidence type="ECO:0000313" key="9">
    <source>
        <dbReference type="EMBL" id="NEU69375.1"/>
    </source>
</evidence>
<proteinExistence type="inferred from homology"/>
<evidence type="ECO:0000256" key="8">
    <source>
        <dbReference type="ARBA" id="ARBA00049229"/>
    </source>
</evidence>
<comment type="similarity">
    <text evidence="4">Belongs to the class-IV pyridoxal-phosphate-dependent aminotransferase family.</text>
</comment>
<evidence type="ECO:0000256" key="3">
    <source>
        <dbReference type="ARBA" id="ARBA00005072"/>
    </source>
</evidence>
<evidence type="ECO:0000313" key="10">
    <source>
        <dbReference type="Proteomes" id="UP000477386"/>
    </source>
</evidence>
<reference evidence="9 10" key="1">
    <citation type="submission" date="2020-02" db="EMBL/GenBank/DDBJ databases">
        <title>Draft genome sequence of two Spirosoma agri KCTC 52727 and Spirosoma terrae KCTC 52035.</title>
        <authorList>
            <person name="Rojas J."/>
            <person name="Ambika Manirajan B."/>
            <person name="Ratering S."/>
            <person name="Suarez C."/>
            <person name="Schnell S."/>
        </authorList>
    </citation>
    <scope>NUCLEOTIDE SEQUENCE [LARGE SCALE GENOMIC DNA]</scope>
    <source>
        <strain evidence="9 10">KCTC 52727</strain>
    </source>
</reference>
<gene>
    <name evidence="9" type="ORF">GK091_20985</name>
</gene>
<dbReference type="GO" id="GO:0004084">
    <property type="term" value="F:branched-chain-amino-acid transaminase activity"/>
    <property type="evidence" value="ECO:0007669"/>
    <property type="project" value="UniProtKB-EC"/>
</dbReference>
<protein>
    <recommendedName>
        <fullName evidence="5">branched-chain-amino-acid transaminase</fullName>
        <ecNumber evidence="5">2.6.1.42</ecNumber>
    </recommendedName>
</protein>
<evidence type="ECO:0000256" key="4">
    <source>
        <dbReference type="ARBA" id="ARBA00009320"/>
    </source>
</evidence>
<dbReference type="AlphaFoldDB" id="A0A6M0IP93"/>
<comment type="pathway">
    <text evidence="2">Amino-acid biosynthesis; L-valine biosynthesis; L-valine from pyruvate: step 4/4.</text>
</comment>
<sequence length="265" mass="29957">MFLVYNSDIQTEDEFRVPANDRAFQYGDGLFETIRYEHNHLWFLPDHMARLTSGMAALHLKLPIHVTELSIQQLIHKLLLANGLVNQPARIKLQVWRKPGGLYTPTCQEANYLITAQPGNPFRITEPTKIGIYEDVRLAESPISAYKTLNSLPYVLAGLYKQQHGFADVLLLNTDGYLAECVASNLFWFSQQRLFTPSLKTGCINGIARRQLLRHFSDQEEGFFLPSALATADAVFAANVMGIQVFSGKLDEDQLNSFNLLFTEC</sequence>
<dbReference type="RefSeq" id="WP_164041838.1">
    <property type="nucleotide sequence ID" value="NZ_JAAGNZ010000002.1"/>
</dbReference>
<dbReference type="Gene3D" id="3.30.470.10">
    <property type="match status" value="1"/>
</dbReference>
<dbReference type="InterPro" id="IPR050571">
    <property type="entry name" value="Class-IV_PLP-Dep_Aminotrnsfr"/>
</dbReference>
<dbReference type="PANTHER" id="PTHR42743">
    <property type="entry name" value="AMINO-ACID AMINOTRANSFERASE"/>
    <property type="match status" value="1"/>
</dbReference>
<dbReference type="EC" id="2.6.1.42" evidence="5"/>